<dbReference type="InterPro" id="IPR044019">
    <property type="entry name" value="Cyanophycin_syn_N"/>
</dbReference>
<accession>A6GJ53</accession>
<evidence type="ECO:0000256" key="10">
    <source>
        <dbReference type="ARBA" id="ARBA00031353"/>
    </source>
</evidence>
<keyword evidence="8 13" id="KW-0547">Nucleotide-binding</keyword>
<evidence type="ECO:0000256" key="12">
    <source>
        <dbReference type="ARBA" id="ARBA00048425"/>
    </source>
</evidence>
<dbReference type="PANTHER" id="PTHR23135">
    <property type="entry name" value="MUR LIGASE FAMILY MEMBER"/>
    <property type="match status" value="1"/>
</dbReference>
<reference evidence="16 17" key="1">
    <citation type="submission" date="2007-06" db="EMBL/GenBank/DDBJ databases">
        <authorList>
            <person name="Shimkets L."/>
            <person name="Ferriera S."/>
            <person name="Johnson J."/>
            <person name="Kravitz S."/>
            <person name="Beeson K."/>
            <person name="Sutton G."/>
            <person name="Rogers Y.-H."/>
            <person name="Friedman R."/>
            <person name="Frazier M."/>
            <person name="Venter J.C."/>
        </authorList>
    </citation>
    <scope>NUCLEOTIDE SEQUENCE [LARGE SCALE GENOMIC DNA]</scope>
    <source>
        <strain evidence="16 17">SIR-1</strain>
    </source>
</reference>
<comment type="function">
    <text evidence="1">Catalyzes the ATP-dependent polymerization of arginine and aspartate to multi-L-arginyl-poly-L-aspartic acid (cyanophycin; a water-insoluble reserve polymer).</text>
</comment>
<dbReference type="InterPro" id="IPR036615">
    <property type="entry name" value="Mur_ligase_C_dom_sf"/>
</dbReference>
<comment type="caution">
    <text evidence="16">The sequence shown here is derived from an EMBL/GenBank/DDBJ whole genome shotgun (WGS) entry which is preliminary data.</text>
</comment>
<dbReference type="SUPFAM" id="SSF53244">
    <property type="entry name" value="MurD-like peptide ligases, peptide-binding domain"/>
    <property type="match status" value="1"/>
</dbReference>
<dbReference type="GO" id="GO:0046872">
    <property type="term" value="F:metal ion binding"/>
    <property type="evidence" value="ECO:0007669"/>
    <property type="project" value="InterPro"/>
</dbReference>
<evidence type="ECO:0000256" key="11">
    <source>
        <dbReference type="ARBA" id="ARBA00048094"/>
    </source>
</evidence>
<sequence>MKILEQRIYRGPNLYAHFPVIRLRLDLGELEQWPSDKIPGFVDGLVAALPSLDQHGCSYGHEGGFVKRLREGTWMGHILEHAALEIQSLAGAGVTFGKTRGVGEQGVYHVIYQYAEERVGEAAGKLALRLLHSLLPEKLQPEDAKKDADFDFAAELEDLIGYAQRRQLGPSTASLVRAAEQRDIPWLRLNDYSLVQFGHGRYQKRIQATVTSETRHIAVEIASDKEETNQILADLGLPVPRQYLVRSAERAATVARRLGYPVVVKPLNANHGRGVSINLGDAEAVRVAFDKAREHSRTVIVETYIEGFDHRMLVVDGKLVAVAKRVPGHVVGDGEHSVEELVAIINADPRRGIGHEKVLTRIELDHQATRLLELAGKSKDTVLEAGEVFYLRSTGNLSTGGTAVDQTDVVHPDNREMAQRAAQAIGLDVAGIDFITPDISRSFREVGGAICEVNAAPGFRMHVAPTEGTPRDVAGPVMDMLFEPGAPTRIPIASVTGTNGKTTVSRMLAHILKMSGKTVGLTTTDGVYIDGERTVSGDMTGPVSARMVLRDPSVDAAVLETARGGLLRAGLGYRANNVGAVLNVQADHLGLGGIDTIEQLAAVKRIVVEVSRDCAVLNADDEQCLKMADYTKAERIAYVTRNPKHALVREHIRAGGAACVLEEGINGQMITLYDRGSHIPLLWTHLIPATLEGKALFNVQNAMFAALMARVMKVKIDNIRVGLRTFDTTFFQAPGRLNVFDDLPFKVILDYGHNPAAVGAMAETAASMEVNGRRLCVLAAPGDRRDEDIVAIAKQAAPHFDAFIVRRDDSLRGRKVGEVTGILMGALIGAGVSPSKVEVIEDEQAAIQAALERGERGDLLVIFGDNISRCWKQIVHFNDASADEGEVRSTIGDLASEVSIVDETPLPSSSGLVAGPESRDDDEIEPVKDDRSRATVVGGKDVIVDERGVRLAREEND</sequence>
<dbReference type="InterPro" id="IPR036565">
    <property type="entry name" value="Mur-like_cat_sf"/>
</dbReference>
<dbReference type="Pfam" id="PF02875">
    <property type="entry name" value="Mur_ligase_C"/>
    <property type="match status" value="1"/>
</dbReference>
<proteinExistence type="inferred from homology"/>
<dbReference type="Proteomes" id="UP000005801">
    <property type="component" value="Unassembled WGS sequence"/>
</dbReference>
<feature type="region of interest" description="Disordered" evidence="14">
    <location>
        <begin position="904"/>
        <end position="932"/>
    </location>
</feature>
<dbReference type="EMBL" id="ABCS01000149">
    <property type="protein sequence ID" value="EDM74091.1"/>
    <property type="molecule type" value="Genomic_DNA"/>
</dbReference>
<dbReference type="GO" id="GO:0005524">
    <property type="term" value="F:ATP binding"/>
    <property type="evidence" value="ECO:0007669"/>
    <property type="project" value="UniProtKB-UniRule"/>
</dbReference>
<organism evidence="16 17">
    <name type="scientific">Plesiocystis pacifica SIR-1</name>
    <dbReference type="NCBI Taxonomy" id="391625"/>
    <lineage>
        <taxon>Bacteria</taxon>
        <taxon>Pseudomonadati</taxon>
        <taxon>Myxococcota</taxon>
        <taxon>Polyangia</taxon>
        <taxon>Nannocystales</taxon>
        <taxon>Nannocystaceae</taxon>
        <taxon>Plesiocystis</taxon>
    </lineage>
</organism>
<dbReference type="InterPro" id="IPR011761">
    <property type="entry name" value="ATP-grasp"/>
</dbReference>
<dbReference type="InterPro" id="IPR013221">
    <property type="entry name" value="Mur_ligase_cen"/>
</dbReference>
<dbReference type="Gene3D" id="3.90.190.20">
    <property type="entry name" value="Mur ligase, C-terminal domain"/>
    <property type="match status" value="1"/>
</dbReference>
<name>A6GJ53_9BACT</name>
<dbReference type="InterPro" id="IPR004101">
    <property type="entry name" value="Mur_ligase_C"/>
</dbReference>
<dbReference type="SUPFAM" id="SSF56059">
    <property type="entry name" value="Glutathione synthetase ATP-binding domain-like"/>
    <property type="match status" value="1"/>
</dbReference>
<evidence type="ECO:0000313" key="16">
    <source>
        <dbReference type="EMBL" id="EDM74091.1"/>
    </source>
</evidence>
<dbReference type="InterPro" id="IPR011810">
    <property type="entry name" value="Cya_phycin_syn"/>
</dbReference>
<dbReference type="STRING" id="391625.PPSIR1_16165"/>
<comment type="subunit">
    <text evidence="3">Homodimer.</text>
</comment>
<dbReference type="SUPFAM" id="SSF53623">
    <property type="entry name" value="MurD-like peptide ligases, catalytic domain"/>
    <property type="match status" value="1"/>
</dbReference>
<evidence type="ECO:0000256" key="5">
    <source>
        <dbReference type="ARBA" id="ARBA00013005"/>
    </source>
</evidence>
<keyword evidence="17" id="KW-1185">Reference proteome</keyword>
<dbReference type="Pfam" id="PF18921">
    <property type="entry name" value="Cyanophycin_syn"/>
    <property type="match status" value="1"/>
</dbReference>
<dbReference type="eggNOG" id="COG0769">
    <property type="taxonomic scope" value="Bacteria"/>
</dbReference>
<dbReference type="AlphaFoldDB" id="A6GJ53"/>
<evidence type="ECO:0000256" key="2">
    <source>
        <dbReference type="ARBA" id="ARBA00009060"/>
    </source>
</evidence>
<feature type="domain" description="ATP-grasp" evidence="15">
    <location>
        <begin position="229"/>
        <end position="482"/>
    </location>
</feature>
<dbReference type="EC" id="6.3.2.30" evidence="4"/>
<dbReference type="GO" id="GO:0071160">
    <property type="term" value="F:cyanophycin synthetase activity (L-aspartate-adding)"/>
    <property type="evidence" value="ECO:0007669"/>
    <property type="project" value="UniProtKB-EC"/>
</dbReference>
<dbReference type="OrthoDB" id="9803907at2"/>
<dbReference type="RefSeq" id="WP_006976739.1">
    <property type="nucleotide sequence ID" value="NZ_ABCS01000149.1"/>
</dbReference>
<comment type="catalytic activity">
    <reaction evidence="12">
        <text>[L-4-(L-arginin-2-N-yl)aspartate](n) + L-aspartate + ATP = [L-4-(L-arginin-2-N-yl)aspartate](n)-L-aspartate + ADP + phosphate + H(+)</text>
        <dbReference type="Rhea" id="RHEA:13277"/>
        <dbReference type="Rhea" id="RHEA-COMP:13728"/>
        <dbReference type="Rhea" id="RHEA-COMP:13733"/>
        <dbReference type="ChEBI" id="CHEBI:15378"/>
        <dbReference type="ChEBI" id="CHEBI:29991"/>
        <dbReference type="ChEBI" id="CHEBI:30616"/>
        <dbReference type="ChEBI" id="CHEBI:43474"/>
        <dbReference type="ChEBI" id="CHEBI:137986"/>
        <dbReference type="ChEBI" id="CHEBI:137990"/>
        <dbReference type="ChEBI" id="CHEBI:456216"/>
        <dbReference type="EC" id="6.3.2.29"/>
    </reaction>
</comment>
<dbReference type="Gene3D" id="3.30.470.20">
    <property type="entry name" value="ATP-grasp fold, B domain"/>
    <property type="match status" value="2"/>
</dbReference>
<evidence type="ECO:0000256" key="4">
    <source>
        <dbReference type="ARBA" id="ARBA00012968"/>
    </source>
</evidence>
<evidence type="ECO:0000259" key="15">
    <source>
        <dbReference type="PROSITE" id="PS50975"/>
    </source>
</evidence>
<dbReference type="EC" id="6.3.2.29" evidence="5"/>
<dbReference type="GO" id="GO:0071161">
    <property type="term" value="F:cyanophycin synthetase activity (L-arginine-adding)"/>
    <property type="evidence" value="ECO:0007669"/>
    <property type="project" value="UniProtKB-EC"/>
</dbReference>
<dbReference type="eggNOG" id="COG0189">
    <property type="taxonomic scope" value="Bacteria"/>
</dbReference>
<dbReference type="Gene3D" id="3.40.1190.10">
    <property type="entry name" value="Mur-like, catalytic domain"/>
    <property type="match status" value="1"/>
</dbReference>
<evidence type="ECO:0000256" key="6">
    <source>
        <dbReference type="ARBA" id="ARBA00022036"/>
    </source>
</evidence>
<protein>
    <recommendedName>
        <fullName evidence="6">Cyanophycin synthetase</fullName>
        <ecNumber evidence="5">6.3.2.29</ecNumber>
        <ecNumber evidence="4">6.3.2.30</ecNumber>
    </recommendedName>
    <alternativeName>
        <fullName evidence="10">Cyanophycin synthase</fullName>
    </alternativeName>
</protein>
<evidence type="ECO:0000256" key="3">
    <source>
        <dbReference type="ARBA" id="ARBA00011738"/>
    </source>
</evidence>
<gene>
    <name evidence="16" type="ORF">PPSIR1_16165</name>
</gene>
<dbReference type="Pfam" id="PF08245">
    <property type="entry name" value="Mur_ligase_M"/>
    <property type="match status" value="1"/>
</dbReference>
<dbReference type="NCBIfam" id="TIGR02068">
    <property type="entry name" value="cya_phycin_syn"/>
    <property type="match status" value="1"/>
</dbReference>
<keyword evidence="7" id="KW-0436">Ligase</keyword>
<evidence type="ECO:0000256" key="8">
    <source>
        <dbReference type="ARBA" id="ARBA00022741"/>
    </source>
</evidence>
<keyword evidence="9 13" id="KW-0067">ATP-binding</keyword>
<evidence type="ECO:0000313" key="17">
    <source>
        <dbReference type="Proteomes" id="UP000005801"/>
    </source>
</evidence>
<evidence type="ECO:0000256" key="1">
    <source>
        <dbReference type="ARBA" id="ARBA00003184"/>
    </source>
</evidence>
<evidence type="ECO:0000256" key="7">
    <source>
        <dbReference type="ARBA" id="ARBA00022598"/>
    </source>
</evidence>
<dbReference type="NCBIfam" id="NF010623">
    <property type="entry name" value="PRK14016.1"/>
    <property type="match status" value="1"/>
</dbReference>
<evidence type="ECO:0000256" key="9">
    <source>
        <dbReference type="ARBA" id="ARBA00022840"/>
    </source>
</evidence>
<evidence type="ECO:0000256" key="14">
    <source>
        <dbReference type="SAM" id="MobiDB-lite"/>
    </source>
</evidence>
<dbReference type="PROSITE" id="PS50975">
    <property type="entry name" value="ATP_GRASP"/>
    <property type="match status" value="1"/>
</dbReference>
<evidence type="ECO:0000256" key="13">
    <source>
        <dbReference type="PROSITE-ProRule" id="PRU00409"/>
    </source>
</evidence>
<comment type="similarity">
    <text evidence="2">In the C-terminal section; belongs to the MurCDEF family.</text>
</comment>
<dbReference type="Pfam" id="PF13549">
    <property type="entry name" value="ATP-grasp_5"/>
    <property type="match status" value="1"/>
</dbReference>
<comment type="catalytic activity">
    <reaction evidence="11">
        <text>[L-4-(L-arginin-2-N-yl)aspartate](n)-L-aspartate + L-arginine + ATP = [L-4-(L-arginin-2-N-yl)aspartate](n+1) + ADP + phosphate + H(+)</text>
        <dbReference type="Rhea" id="RHEA:23888"/>
        <dbReference type="Rhea" id="RHEA-COMP:13732"/>
        <dbReference type="Rhea" id="RHEA-COMP:13733"/>
        <dbReference type="ChEBI" id="CHEBI:15378"/>
        <dbReference type="ChEBI" id="CHEBI:30616"/>
        <dbReference type="ChEBI" id="CHEBI:32682"/>
        <dbReference type="ChEBI" id="CHEBI:43474"/>
        <dbReference type="ChEBI" id="CHEBI:137986"/>
        <dbReference type="ChEBI" id="CHEBI:137990"/>
        <dbReference type="ChEBI" id="CHEBI:456216"/>
        <dbReference type="EC" id="6.3.2.30"/>
    </reaction>
</comment>
<dbReference type="PANTHER" id="PTHR23135:SF18">
    <property type="entry name" value="CYANOPHYCIN SYNTHETASE"/>
    <property type="match status" value="1"/>
</dbReference>